<sequence>MKKSIRNILLGGIFIGGLFSACTPFEKLNTDPTRLNEANPGSFLDPILYNVSSFSWKRFNNYTYELMGNIISYRNTNDIGWWYVSDSEGDGSWSTYYQWLANAKAMEKEAEKLGEVNYQAVSKVLQSYMFDVLVSAFGDVPMEEACRGDEQLYYPVFDKQLAIYKNILQELETANILFDVSGSLKYNTSGDMLYKTVDGEGILKWKKFCNSLRLRVLLKMLNVAEYDARSEIQKMINTPEMYPVFESNSDAALVEISGVYPQEAPLNRANDFTSYRACSEFLVNTLKSWNDPRLPLFVSKQKDDYIGWPAGFAIQPAGKASTPNKALAVAPMKLPLMSYAELELIKAELAQKGIVTLDERIAYENGVRASIEQWGGEIPEGYFNNPVAGYDGTLERIMLQKYFALYFCDYQQWFEYNRTGLPAIPKGDGIPKDQEIPRRFKYPSVLQRTNMKNYQAAKESMGGDDLTIKLIWQQ</sequence>
<evidence type="ECO:0000313" key="2">
    <source>
        <dbReference type="EMBL" id="WOF13867.1"/>
    </source>
</evidence>
<accession>A0A7X5Y9I3</accession>
<dbReference type="GeneID" id="86893041"/>
<keyword evidence="2" id="KW-0449">Lipoprotein</keyword>
<dbReference type="Proteomes" id="UP001302374">
    <property type="component" value="Chromosome"/>
</dbReference>
<reference evidence="2 4" key="1">
    <citation type="submission" date="2019-09" db="EMBL/GenBank/DDBJ databases">
        <title>Butyricimonas paravirosa DSM 105722 (=214-4 = JCM 18677 = CCUG 65563).</title>
        <authorList>
            <person name="Le Roy T."/>
            <person name="Cani P.D."/>
        </authorList>
    </citation>
    <scope>NUCLEOTIDE SEQUENCE [LARGE SCALE GENOMIC DNA]</scope>
    <source>
        <strain evidence="2 4">DSM 105722</strain>
    </source>
</reference>
<dbReference type="RefSeq" id="WP_087420888.1">
    <property type="nucleotide sequence ID" value="NZ_BMPA01000002.1"/>
</dbReference>
<reference evidence="1 3" key="2">
    <citation type="submission" date="2020-03" db="EMBL/GenBank/DDBJ databases">
        <title>Genomic Encyclopedia of Type Strains, Phase IV (KMG-IV): sequencing the most valuable type-strain genomes for metagenomic binning, comparative biology and taxonomic classification.</title>
        <authorList>
            <person name="Goeker M."/>
        </authorList>
    </citation>
    <scope>NUCLEOTIDE SEQUENCE [LARGE SCALE GENOMIC DNA]</scope>
    <source>
        <strain evidence="1 3">DSM 105722</strain>
    </source>
</reference>
<proteinExistence type="predicted"/>
<organism evidence="1 3">
    <name type="scientific">Butyricimonas paravirosa</name>
    <dbReference type="NCBI Taxonomy" id="1472417"/>
    <lineage>
        <taxon>Bacteria</taxon>
        <taxon>Pseudomonadati</taxon>
        <taxon>Bacteroidota</taxon>
        <taxon>Bacteroidia</taxon>
        <taxon>Bacteroidales</taxon>
        <taxon>Odoribacteraceae</taxon>
        <taxon>Butyricimonas</taxon>
    </lineage>
</organism>
<dbReference type="InterPro" id="IPR011990">
    <property type="entry name" value="TPR-like_helical_dom_sf"/>
</dbReference>
<dbReference type="AlphaFoldDB" id="A0A7X5Y9I3"/>
<dbReference type="Gene3D" id="1.25.40.390">
    <property type="match status" value="1"/>
</dbReference>
<dbReference type="EMBL" id="JAATLI010000002">
    <property type="protein sequence ID" value="NJC17045.1"/>
    <property type="molecule type" value="Genomic_DNA"/>
</dbReference>
<dbReference type="Proteomes" id="UP000576368">
    <property type="component" value="Unassembled WGS sequence"/>
</dbReference>
<dbReference type="SUPFAM" id="SSF48452">
    <property type="entry name" value="TPR-like"/>
    <property type="match status" value="1"/>
</dbReference>
<dbReference type="InterPro" id="IPR041662">
    <property type="entry name" value="SusD-like_2"/>
</dbReference>
<protein>
    <submittedName>
        <fullName evidence="2">SusD/RagB family nutrient-binding outer membrane lipoprotein</fullName>
    </submittedName>
</protein>
<evidence type="ECO:0000313" key="1">
    <source>
        <dbReference type="EMBL" id="NJC17045.1"/>
    </source>
</evidence>
<dbReference type="PROSITE" id="PS51257">
    <property type="entry name" value="PROKAR_LIPOPROTEIN"/>
    <property type="match status" value="1"/>
</dbReference>
<name>A0A7X5Y9I3_9BACT</name>
<gene>
    <name evidence="2" type="ORF">F1644_17065</name>
    <name evidence="1" type="ORF">GGR15_000650</name>
</gene>
<keyword evidence="4" id="KW-1185">Reference proteome</keyword>
<evidence type="ECO:0000313" key="3">
    <source>
        <dbReference type="Proteomes" id="UP000576368"/>
    </source>
</evidence>
<evidence type="ECO:0000313" key="4">
    <source>
        <dbReference type="Proteomes" id="UP001302374"/>
    </source>
</evidence>
<dbReference type="Pfam" id="PF12771">
    <property type="entry name" value="SusD-like_2"/>
    <property type="match status" value="1"/>
</dbReference>
<dbReference type="EMBL" id="CP043839">
    <property type="protein sequence ID" value="WOF13867.1"/>
    <property type="molecule type" value="Genomic_DNA"/>
</dbReference>